<dbReference type="Proteomes" id="UP001197093">
    <property type="component" value="Unassembled WGS sequence"/>
</dbReference>
<feature type="domain" description="Rhodopsin" evidence="8">
    <location>
        <begin position="44"/>
        <end position="307"/>
    </location>
</feature>
<dbReference type="GO" id="GO:0016020">
    <property type="term" value="C:membrane"/>
    <property type="evidence" value="ECO:0007669"/>
    <property type="project" value="UniProtKB-SubCell"/>
</dbReference>
<dbReference type="PANTHER" id="PTHR33048">
    <property type="entry name" value="PTH11-LIKE INTEGRAL MEMBRANE PROTEIN (AFU_ORTHOLOGUE AFUA_5G11245)"/>
    <property type="match status" value="1"/>
</dbReference>
<comment type="similarity">
    <text evidence="5">Belongs to the SAT4 family.</text>
</comment>
<evidence type="ECO:0000256" key="6">
    <source>
        <dbReference type="SAM" id="MobiDB-lite"/>
    </source>
</evidence>
<feature type="transmembrane region" description="Helical" evidence="7">
    <location>
        <begin position="244"/>
        <end position="266"/>
    </location>
</feature>
<feature type="transmembrane region" description="Helical" evidence="7">
    <location>
        <begin position="282"/>
        <end position="302"/>
    </location>
</feature>
<name>A0AAD4F0T4_9PEZI</name>
<evidence type="ECO:0000313" key="9">
    <source>
        <dbReference type="EMBL" id="KAG7291223.1"/>
    </source>
</evidence>
<feature type="transmembrane region" description="Helical" evidence="7">
    <location>
        <begin position="209"/>
        <end position="232"/>
    </location>
</feature>
<dbReference type="InterPro" id="IPR049326">
    <property type="entry name" value="Rhodopsin_dom_fungi"/>
</dbReference>
<evidence type="ECO:0000259" key="8">
    <source>
        <dbReference type="Pfam" id="PF20684"/>
    </source>
</evidence>
<evidence type="ECO:0000256" key="5">
    <source>
        <dbReference type="ARBA" id="ARBA00038359"/>
    </source>
</evidence>
<comment type="subcellular location">
    <subcellularLocation>
        <location evidence="1">Membrane</location>
        <topology evidence="1">Multi-pass membrane protein</topology>
    </subcellularLocation>
</comment>
<evidence type="ECO:0000256" key="7">
    <source>
        <dbReference type="SAM" id="Phobius"/>
    </source>
</evidence>
<gene>
    <name evidence="9" type="ORF">NEMBOFW57_001235</name>
</gene>
<proteinExistence type="inferred from homology"/>
<dbReference type="Pfam" id="PF20684">
    <property type="entry name" value="Fung_rhodopsin"/>
    <property type="match status" value="1"/>
</dbReference>
<reference evidence="9" key="1">
    <citation type="submission" date="2023-02" db="EMBL/GenBank/DDBJ databases">
        <authorList>
            <person name="Palmer J.M."/>
        </authorList>
    </citation>
    <scope>NUCLEOTIDE SEQUENCE</scope>
    <source>
        <strain evidence="9">FW57</strain>
    </source>
</reference>
<accession>A0AAD4F0T4</accession>
<evidence type="ECO:0000256" key="3">
    <source>
        <dbReference type="ARBA" id="ARBA00022989"/>
    </source>
</evidence>
<feature type="transmembrane region" description="Helical" evidence="7">
    <location>
        <begin position="26"/>
        <end position="48"/>
    </location>
</feature>
<dbReference type="EMBL" id="JAHCVI010000001">
    <property type="protein sequence ID" value="KAG7291223.1"/>
    <property type="molecule type" value="Genomic_DNA"/>
</dbReference>
<evidence type="ECO:0000256" key="1">
    <source>
        <dbReference type="ARBA" id="ARBA00004141"/>
    </source>
</evidence>
<evidence type="ECO:0000256" key="4">
    <source>
        <dbReference type="ARBA" id="ARBA00023136"/>
    </source>
</evidence>
<feature type="compositionally biased region" description="Polar residues" evidence="6">
    <location>
        <begin position="366"/>
        <end position="388"/>
    </location>
</feature>
<keyword evidence="4 7" id="KW-0472">Membrane</keyword>
<keyword evidence="3 7" id="KW-1133">Transmembrane helix</keyword>
<comment type="caution">
    <text evidence="9">The sequence shown here is derived from an EMBL/GenBank/DDBJ whole genome shotgun (WGS) entry which is preliminary data.</text>
</comment>
<keyword evidence="2 7" id="KW-0812">Transmembrane</keyword>
<sequence>MRHPPPEVLATWPTPNYTDPETRGPALIIVELIAVSVSTICLAMRLYVKARILRSIDWDDWLIIGAAVRIPPQTHPGGPIEGANLSSPVQLFGAGVTICVVLASTRYGWDIHIWDVPPEMGIPSRQVSFAAQVLFILSTWLSKISMFVSYLRLAPRGSWFRRLAIAGIWITALANFAFFISLLSQCRPVNSYWDLNKYPHDCINEAPSLISHATITALLDLFVWALPLPTLYHTKLPLAQRFALIALFSFGLVVVFASCIRIYWVYYVLQETYDVTWHGFQLWLWTAVEVQLGLICGCVPWLKSLFKFWRTGQTVSEPSRHTHSDGQRTVGTQRGTVISIDNLGKAWTGGSPGKGEYIDLERSSAGGDSQTQLRFSDTLVGSPTKSTH</sequence>
<dbReference type="AlphaFoldDB" id="A0AAD4F0T4"/>
<feature type="transmembrane region" description="Helical" evidence="7">
    <location>
        <begin position="163"/>
        <end position="183"/>
    </location>
</feature>
<dbReference type="InterPro" id="IPR052337">
    <property type="entry name" value="SAT4-like"/>
</dbReference>
<evidence type="ECO:0000256" key="2">
    <source>
        <dbReference type="ARBA" id="ARBA00022692"/>
    </source>
</evidence>
<organism evidence="9 10">
    <name type="scientific">Staphylotrichum longicolle</name>
    <dbReference type="NCBI Taxonomy" id="669026"/>
    <lineage>
        <taxon>Eukaryota</taxon>
        <taxon>Fungi</taxon>
        <taxon>Dikarya</taxon>
        <taxon>Ascomycota</taxon>
        <taxon>Pezizomycotina</taxon>
        <taxon>Sordariomycetes</taxon>
        <taxon>Sordariomycetidae</taxon>
        <taxon>Sordariales</taxon>
        <taxon>Chaetomiaceae</taxon>
        <taxon>Staphylotrichum</taxon>
    </lineage>
</organism>
<feature type="transmembrane region" description="Helical" evidence="7">
    <location>
        <begin position="91"/>
        <end position="109"/>
    </location>
</feature>
<protein>
    <recommendedName>
        <fullName evidence="8">Rhodopsin domain-containing protein</fullName>
    </recommendedName>
</protein>
<feature type="region of interest" description="Disordered" evidence="6">
    <location>
        <begin position="364"/>
        <end position="388"/>
    </location>
</feature>
<feature type="transmembrane region" description="Helical" evidence="7">
    <location>
        <begin position="129"/>
        <end position="151"/>
    </location>
</feature>
<evidence type="ECO:0000313" key="10">
    <source>
        <dbReference type="Proteomes" id="UP001197093"/>
    </source>
</evidence>
<keyword evidence="10" id="KW-1185">Reference proteome</keyword>
<dbReference type="PANTHER" id="PTHR33048:SF129">
    <property type="entry name" value="INTEGRAL MEMBRANE PROTEIN-RELATED"/>
    <property type="match status" value="1"/>
</dbReference>